<dbReference type="AlphaFoldDB" id="A0AAC9YT06"/>
<dbReference type="EMBL" id="CP016770">
    <property type="protein sequence ID" value="ASY11828.1"/>
    <property type="molecule type" value="Genomic_DNA"/>
</dbReference>
<protein>
    <submittedName>
        <fullName evidence="2">Uncharacterized protein</fullName>
    </submittedName>
</protein>
<feature type="chain" id="PRO_5042131442" evidence="1">
    <location>
        <begin position="24"/>
        <end position="323"/>
    </location>
</feature>
<keyword evidence="3" id="KW-1185">Reference proteome</keyword>
<organism evidence="2 3">
    <name type="scientific">Candidatus Planktophila dulcis</name>
    <dbReference type="NCBI Taxonomy" id="1884914"/>
    <lineage>
        <taxon>Bacteria</taxon>
        <taxon>Bacillati</taxon>
        <taxon>Actinomycetota</taxon>
        <taxon>Actinomycetes</taxon>
        <taxon>Candidatus Nanopelagicales</taxon>
        <taxon>Candidatus Nanopelagicaceae</taxon>
        <taxon>Candidatus Planktophila</taxon>
    </lineage>
</organism>
<evidence type="ECO:0000256" key="1">
    <source>
        <dbReference type="SAM" id="SignalP"/>
    </source>
</evidence>
<keyword evidence="1" id="KW-0732">Signal</keyword>
<dbReference type="GeneID" id="300656993"/>
<evidence type="ECO:0000313" key="2">
    <source>
        <dbReference type="EMBL" id="ASY11828.1"/>
    </source>
</evidence>
<reference evidence="2 3" key="1">
    <citation type="submission" date="2016-07" db="EMBL/GenBank/DDBJ databases">
        <title>High microdiversification within the ubiquitous acI lineage of Actinobacteria.</title>
        <authorList>
            <person name="Neuenschwander S.M."/>
            <person name="Salcher M."/>
            <person name="Ghai R."/>
            <person name="Pernthaler J."/>
        </authorList>
    </citation>
    <scope>NUCLEOTIDE SEQUENCE [LARGE SCALE GENOMIC DNA]</scope>
    <source>
        <strain evidence="2">MMS-21-155</strain>
    </source>
</reference>
<feature type="signal peptide" evidence="1">
    <location>
        <begin position="1"/>
        <end position="23"/>
    </location>
</feature>
<accession>A0AAC9YT06</accession>
<dbReference type="RefSeq" id="WP_095696092.1">
    <property type="nucleotide sequence ID" value="NZ_CP016770.1"/>
</dbReference>
<dbReference type="Proteomes" id="UP000217216">
    <property type="component" value="Chromosome"/>
</dbReference>
<proteinExistence type="predicted"/>
<gene>
    <name evidence="2" type="ORF">A1s21155_02365</name>
</gene>
<sequence>MTKILRIVTLALSLALVGSNSYAAVKAGSACSKAGSKSVSGGKSYTCIKSGKKLVWDKGVLVPVAKSAPSASPITKIIKVPQSISVTLPPSVIYPSLAEVLPNFLITPSASSGLPVKVATSTPKICSVASNSVTPLWPGECVLQFEQDGDDRTLPADVVRKSIIMKPECTVSSRSTSGMNFNTSTCYVGTRTITSTYVFVSSFLVRTESIYEFFNGTRREKTTSNSSMTFDYINGAWADKGLVQFSTMSWDRWESSGCTKFALTTSGQKVCQEGSGFDAAVLTENATGLRSYCMKRSATDPYCFWEFDVNWIALDPNSLQIYK</sequence>
<name>A0AAC9YT06_9ACTN</name>
<dbReference type="KEGG" id="plak:A1s21155_02365"/>
<evidence type="ECO:0000313" key="3">
    <source>
        <dbReference type="Proteomes" id="UP000217216"/>
    </source>
</evidence>